<gene>
    <name evidence="1" type="ORF">QVD17_32897</name>
</gene>
<evidence type="ECO:0000313" key="1">
    <source>
        <dbReference type="EMBL" id="KAK1411990.1"/>
    </source>
</evidence>
<reference evidence="1" key="1">
    <citation type="journal article" date="2023" name="bioRxiv">
        <title>Improved chromosome-level genome assembly for marigold (Tagetes erecta).</title>
        <authorList>
            <person name="Jiang F."/>
            <person name="Yuan L."/>
            <person name="Wang S."/>
            <person name="Wang H."/>
            <person name="Xu D."/>
            <person name="Wang A."/>
            <person name="Fan W."/>
        </authorList>
    </citation>
    <scope>NUCLEOTIDE SEQUENCE</scope>
    <source>
        <strain evidence="1">WSJ</strain>
        <tissue evidence="1">Leaf</tissue>
    </source>
</reference>
<dbReference type="EMBL" id="JAUHHV010000009">
    <property type="protein sequence ID" value="KAK1411990.1"/>
    <property type="molecule type" value="Genomic_DNA"/>
</dbReference>
<comment type="caution">
    <text evidence="1">The sequence shown here is derived from an EMBL/GenBank/DDBJ whole genome shotgun (WGS) entry which is preliminary data.</text>
</comment>
<dbReference type="AlphaFoldDB" id="A0AAD8NDP2"/>
<evidence type="ECO:0000313" key="2">
    <source>
        <dbReference type="Proteomes" id="UP001229421"/>
    </source>
</evidence>
<protein>
    <submittedName>
        <fullName evidence="1">Uncharacterized protein</fullName>
    </submittedName>
</protein>
<name>A0AAD8NDP2_TARER</name>
<organism evidence="1 2">
    <name type="scientific">Tagetes erecta</name>
    <name type="common">African marigold</name>
    <dbReference type="NCBI Taxonomy" id="13708"/>
    <lineage>
        <taxon>Eukaryota</taxon>
        <taxon>Viridiplantae</taxon>
        <taxon>Streptophyta</taxon>
        <taxon>Embryophyta</taxon>
        <taxon>Tracheophyta</taxon>
        <taxon>Spermatophyta</taxon>
        <taxon>Magnoliopsida</taxon>
        <taxon>eudicotyledons</taxon>
        <taxon>Gunneridae</taxon>
        <taxon>Pentapetalae</taxon>
        <taxon>asterids</taxon>
        <taxon>campanulids</taxon>
        <taxon>Asterales</taxon>
        <taxon>Asteraceae</taxon>
        <taxon>Asteroideae</taxon>
        <taxon>Heliantheae alliance</taxon>
        <taxon>Tageteae</taxon>
        <taxon>Tagetes</taxon>
    </lineage>
</organism>
<accession>A0AAD8NDP2</accession>
<dbReference type="Proteomes" id="UP001229421">
    <property type="component" value="Unassembled WGS sequence"/>
</dbReference>
<keyword evidence="2" id="KW-1185">Reference proteome</keyword>
<proteinExistence type="predicted"/>
<sequence>MNVVRFTYKELVQATNGLKDELGIAVFGIMCKVHSYTDLESDNRKDPRKGHSLAWNFHIEYFLPCMRIRDSLYGAKFKQNFEEFSNQGVELFVTTKDFMYMG</sequence>